<comment type="caution">
    <text evidence="1">The sequence shown here is derived from an EMBL/GenBank/DDBJ whole genome shotgun (WGS) entry which is preliminary data.</text>
</comment>
<dbReference type="EMBL" id="NBAG03000295">
    <property type="protein sequence ID" value="PNI45698.1"/>
    <property type="molecule type" value="Genomic_DNA"/>
</dbReference>
<proteinExistence type="predicted"/>
<name>A0A2J8LEL3_PANTR</name>
<protein>
    <submittedName>
        <fullName evidence="1">CDH13 isoform 4</fullName>
    </submittedName>
</protein>
<organism evidence="1 2">
    <name type="scientific">Pan troglodytes</name>
    <name type="common">Chimpanzee</name>
    <dbReference type="NCBI Taxonomy" id="9598"/>
    <lineage>
        <taxon>Eukaryota</taxon>
        <taxon>Metazoa</taxon>
        <taxon>Chordata</taxon>
        <taxon>Craniata</taxon>
        <taxon>Vertebrata</taxon>
        <taxon>Euteleostomi</taxon>
        <taxon>Mammalia</taxon>
        <taxon>Eutheria</taxon>
        <taxon>Euarchontoglires</taxon>
        <taxon>Primates</taxon>
        <taxon>Haplorrhini</taxon>
        <taxon>Catarrhini</taxon>
        <taxon>Hominidae</taxon>
        <taxon>Pan</taxon>
    </lineage>
</organism>
<dbReference type="Proteomes" id="UP000236370">
    <property type="component" value="Unassembled WGS sequence"/>
</dbReference>
<evidence type="ECO:0000313" key="2">
    <source>
        <dbReference type="Proteomes" id="UP000236370"/>
    </source>
</evidence>
<sequence length="67" mass="7624">MQPRTPLVLCVLLSQTPVRPTIYLCQNLQFIKNKARDSNSLADHKGRRIQANRLLPGLLFHDELSAI</sequence>
<reference evidence="1 2" key="1">
    <citation type="submission" date="2017-12" db="EMBL/GenBank/DDBJ databases">
        <title>High-resolution comparative analysis of great ape genomes.</title>
        <authorList>
            <person name="Pollen A."/>
            <person name="Hastie A."/>
            <person name="Hormozdiari F."/>
            <person name="Dougherty M."/>
            <person name="Liu R."/>
            <person name="Chaisson M."/>
            <person name="Hoppe E."/>
            <person name="Hill C."/>
            <person name="Pang A."/>
            <person name="Hillier L."/>
            <person name="Baker C."/>
            <person name="Armstrong J."/>
            <person name="Shendure J."/>
            <person name="Paten B."/>
            <person name="Wilson R."/>
            <person name="Chao H."/>
            <person name="Schneider V."/>
            <person name="Ventura M."/>
            <person name="Kronenberg Z."/>
            <person name="Murali S."/>
            <person name="Gordon D."/>
            <person name="Cantsilieris S."/>
            <person name="Munson K."/>
            <person name="Nelson B."/>
            <person name="Raja A."/>
            <person name="Underwood J."/>
            <person name="Diekhans M."/>
            <person name="Fiddes I."/>
            <person name="Haussler D."/>
            <person name="Eichler E."/>
        </authorList>
    </citation>
    <scope>NUCLEOTIDE SEQUENCE [LARGE SCALE GENOMIC DNA]</scope>
    <source>
        <strain evidence="1">Yerkes chimp pedigree #C0471</strain>
    </source>
</reference>
<gene>
    <name evidence="1" type="ORF">CK820_G0029380</name>
</gene>
<evidence type="ECO:0000313" key="1">
    <source>
        <dbReference type="EMBL" id="PNI45698.1"/>
    </source>
</evidence>
<dbReference type="AlphaFoldDB" id="A0A2J8LEL3"/>
<accession>A0A2J8LEL3</accession>